<dbReference type="EnsemblFungi" id="PTTG_04319-t43_1">
    <property type="protein sequence ID" value="PTTG_04319-t43_1-p1"/>
    <property type="gene ID" value="PTTG_04319"/>
</dbReference>
<evidence type="ECO:0000313" key="9">
    <source>
        <dbReference type="Proteomes" id="UP000005240"/>
    </source>
</evidence>
<dbReference type="Pfam" id="PF09138">
    <property type="entry name" value="Urm1"/>
    <property type="match status" value="1"/>
</dbReference>
<dbReference type="InterPro" id="IPR012675">
    <property type="entry name" value="Beta-grasp_dom_sf"/>
</dbReference>
<dbReference type="InterPro" id="IPR016155">
    <property type="entry name" value="Mopterin_synth/thiamin_S_b"/>
</dbReference>
<accession>A0A0C4EU40</accession>
<reference evidence="7" key="1">
    <citation type="submission" date="2009-11" db="EMBL/GenBank/DDBJ databases">
        <authorList>
            <consortium name="The Broad Institute Genome Sequencing Platform"/>
            <person name="Ward D."/>
            <person name="Feldgarden M."/>
            <person name="Earl A."/>
            <person name="Young S.K."/>
            <person name="Zeng Q."/>
            <person name="Koehrsen M."/>
            <person name="Alvarado L."/>
            <person name="Berlin A."/>
            <person name="Bochicchio J."/>
            <person name="Borenstein D."/>
            <person name="Chapman S.B."/>
            <person name="Chen Z."/>
            <person name="Engels R."/>
            <person name="Freedman E."/>
            <person name="Gellesch M."/>
            <person name="Goldberg J."/>
            <person name="Griggs A."/>
            <person name="Gujja S."/>
            <person name="Heilman E."/>
            <person name="Heiman D."/>
            <person name="Hepburn T."/>
            <person name="Howarth C."/>
            <person name="Jen D."/>
            <person name="Larson L."/>
            <person name="Lewis B."/>
            <person name="Mehta T."/>
            <person name="Park D."/>
            <person name="Pearson M."/>
            <person name="Roberts A."/>
            <person name="Saif S."/>
            <person name="Shea T."/>
            <person name="Shenoy N."/>
            <person name="Sisk P."/>
            <person name="Stolte C."/>
            <person name="Sykes S."/>
            <person name="Thomson T."/>
            <person name="Walk T."/>
            <person name="White J."/>
            <person name="Yandava C."/>
            <person name="Izard J."/>
            <person name="Baranova O.V."/>
            <person name="Blanton J.M."/>
            <person name="Tanner A.C."/>
            <person name="Dewhirst F.E."/>
            <person name="Haas B."/>
            <person name="Nusbaum C."/>
            <person name="Birren B."/>
        </authorList>
    </citation>
    <scope>NUCLEOTIDE SEQUENCE [LARGE SCALE GENOMIC DNA]</scope>
    <source>
        <strain evidence="7">1-1 BBBD Race 1</strain>
    </source>
</reference>
<comment type="function">
    <text evidence="5">Acts as a sulfur carrier required for 2-thiolation of mcm(5)S(2)U at tRNA wobble positions of cytosolic tRNA(Lys), tRNA(Glu) and tRNA(Gln). Serves as sulfur donor in tRNA 2-thiolation reaction by being thiocarboxylated (-COSH) at its C-terminus by the MOCS3 homolog UBA4. The sulfur is then transferred to tRNA to form 2-thiolation of mcm(5)S(2)U. Prior mcm(5) tRNA modification by the elongator complex is required for 2-thiolation. Also acts as a ubiquitin-like protein (UBL) that is covalently conjugated via an isopeptide bond to lysine residues of target proteins such as AHP1. The thiocarboxylated form serves as substrate for conjugation and oxidative stress specifically induces the formation of UBL-protein conjugates.</text>
</comment>
<dbReference type="Proteomes" id="UP000005240">
    <property type="component" value="Unassembled WGS sequence"/>
</dbReference>
<reference evidence="8" key="4">
    <citation type="submission" date="2025-05" db="UniProtKB">
        <authorList>
            <consortium name="EnsemblFungi"/>
        </authorList>
    </citation>
    <scope>IDENTIFICATION</scope>
    <source>
        <strain evidence="8">isolate 1-1 / race 1 (BBBD)</strain>
    </source>
</reference>
<dbReference type="STRING" id="630390.A0A0C4EU40"/>
<evidence type="ECO:0000256" key="5">
    <source>
        <dbReference type="HAMAP-Rule" id="MF_03048"/>
    </source>
</evidence>
<feature type="modified residue" description="1-thioglycine" evidence="5">
    <location>
        <position position="119"/>
    </location>
</feature>
<dbReference type="SUPFAM" id="SSF54285">
    <property type="entry name" value="MoaD/ThiS"/>
    <property type="match status" value="1"/>
</dbReference>
<dbReference type="PANTHER" id="PTHR14986">
    <property type="entry name" value="RURM1 PROTEIN"/>
    <property type="match status" value="1"/>
</dbReference>
<keyword evidence="3 5" id="KW-0819">tRNA processing</keyword>
<feature type="cross-link" description="Glycyl lysine isopeptide (Gly-Lys) (interchain with K-? in acceptor proteins)" evidence="5">
    <location>
        <position position="119"/>
    </location>
</feature>
<comment type="pathway">
    <text evidence="5 6">tRNA modification; 5-methoxycarbonylmethyl-2-thiouridine-tRNA biosynthesis.</text>
</comment>
<name>A0A0C4EU40_PUCT1</name>
<reference evidence="8 9" key="3">
    <citation type="journal article" date="2017" name="G3 (Bethesda)">
        <title>Comparative analysis highlights variable genome content of wheat rusts and divergence of the mating loci.</title>
        <authorList>
            <person name="Cuomo C.A."/>
            <person name="Bakkeren G."/>
            <person name="Khalil H.B."/>
            <person name="Panwar V."/>
            <person name="Joly D."/>
            <person name="Linning R."/>
            <person name="Sakthikumar S."/>
            <person name="Song X."/>
            <person name="Adiconis X."/>
            <person name="Fan L."/>
            <person name="Goldberg J.M."/>
            <person name="Levin J.Z."/>
            <person name="Young S."/>
            <person name="Zeng Q."/>
            <person name="Anikster Y."/>
            <person name="Bruce M."/>
            <person name="Wang M."/>
            <person name="Yin C."/>
            <person name="McCallum B."/>
            <person name="Szabo L.J."/>
            <person name="Hulbert S."/>
            <person name="Chen X."/>
            <person name="Fellers J.P."/>
        </authorList>
    </citation>
    <scope>NUCLEOTIDE SEQUENCE</scope>
    <source>
        <strain evidence="8">isolate 1-1 / race 1 (BBBD)</strain>
        <strain evidence="9">Isolate 1-1 / race 1 (BBBD)</strain>
    </source>
</reference>
<dbReference type="GO" id="GO:0005829">
    <property type="term" value="C:cytosol"/>
    <property type="evidence" value="ECO:0007669"/>
    <property type="project" value="UniProtKB-UniRule"/>
</dbReference>
<evidence type="ECO:0000256" key="4">
    <source>
        <dbReference type="ARBA" id="ARBA00022786"/>
    </source>
</evidence>
<keyword evidence="9" id="KW-1185">Reference proteome</keyword>
<dbReference type="UniPathway" id="UPA00988"/>
<dbReference type="GO" id="GO:0032447">
    <property type="term" value="P:protein urmylation"/>
    <property type="evidence" value="ECO:0007669"/>
    <property type="project" value="UniProtKB-UniRule"/>
</dbReference>
<evidence type="ECO:0000256" key="6">
    <source>
        <dbReference type="RuleBase" id="RU361182"/>
    </source>
</evidence>
<keyword evidence="2 5" id="KW-1017">Isopeptide bond</keyword>
<comment type="similarity">
    <text evidence="5 6">Belongs to the URM1 family.</text>
</comment>
<dbReference type="OrthoDB" id="10248987at2759"/>
<keyword evidence="4 5" id="KW-0833">Ubl conjugation pathway</keyword>
<evidence type="ECO:0000313" key="8">
    <source>
        <dbReference type="EnsemblFungi" id="PTTG_04319-t43_1-p1"/>
    </source>
</evidence>
<dbReference type="HAMAP" id="MF_03048">
    <property type="entry name" value="Urm1"/>
    <property type="match status" value="1"/>
</dbReference>
<dbReference type="Gene3D" id="3.10.20.30">
    <property type="match status" value="1"/>
</dbReference>
<keyword evidence="1 5" id="KW-0963">Cytoplasm</keyword>
<evidence type="ECO:0000256" key="2">
    <source>
        <dbReference type="ARBA" id="ARBA00022499"/>
    </source>
</evidence>
<organism evidence="7">
    <name type="scientific">Puccinia triticina (isolate 1-1 / race 1 (BBBD))</name>
    <name type="common">Brown leaf rust fungus</name>
    <dbReference type="NCBI Taxonomy" id="630390"/>
    <lineage>
        <taxon>Eukaryota</taxon>
        <taxon>Fungi</taxon>
        <taxon>Dikarya</taxon>
        <taxon>Basidiomycota</taxon>
        <taxon>Pucciniomycotina</taxon>
        <taxon>Pucciniomycetes</taxon>
        <taxon>Pucciniales</taxon>
        <taxon>Pucciniaceae</taxon>
        <taxon>Puccinia</taxon>
    </lineage>
</organism>
<dbReference type="InterPro" id="IPR015221">
    <property type="entry name" value="Urm1"/>
</dbReference>
<dbReference type="VEuPathDB" id="FungiDB:PTTG_04319"/>
<dbReference type="EMBL" id="ADAS02000043">
    <property type="protein sequence ID" value="OAV94151.1"/>
    <property type="molecule type" value="Genomic_DNA"/>
</dbReference>
<gene>
    <name evidence="5" type="primary">URM1</name>
    <name evidence="7" type="ORF">PTTG_04319</name>
</gene>
<sequence>MSEADGIPPNECRTDGQFLIDLKVEFGGGLESLFSNQTSLEIQLAQPHTMGHLVSILSAQVKPQKSLSLFCSREPEWDIKPGILPLVNDEDWELLEPSGMNAVLKQGDNVMFISTLHGG</sequence>
<comment type="PTM">
    <text evidence="5">C-terminal thiocarboxylation occurs in 2 steps, it is first acyl-adenylated (-COAMP) via the hesA/moeB/thiF part of UBA4, then thiocarboxylated (-COSH) via the rhodanese domain of UBA4.</text>
</comment>
<reference evidence="7" key="2">
    <citation type="submission" date="2016-05" db="EMBL/GenBank/DDBJ databases">
        <title>Comparative analysis highlights variable genome content of wheat rusts and divergence of the mating loci.</title>
        <authorList>
            <person name="Cuomo C.A."/>
            <person name="Bakkeren G."/>
            <person name="Szabo L."/>
            <person name="Khalil H."/>
            <person name="Joly D."/>
            <person name="Goldberg J."/>
            <person name="Young S."/>
            <person name="Zeng Q."/>
            <person name="Fellers J."/>
        </authorList>
    </citation>
    <scope>NUCLEOTIDE SEQUENCE [LARGE SCALE GENOMIC DNA]</scope>
    <source>
        <strain evidence="7">1-1 BBBD Race 1</strain>
    </source>
</reference>
<protein>
    <recommendedName>
        <fullName evidence="5 6">Ubiquitin-related modifier 1</fullName>
    </recommendedName>
</protein>
<dbReference type="GO" id="GO:0002098">
    <property type="term" value="P:tRNA wobble uridine modification"/>
    <property type="evidence" value="ECO:0007669"/>
    <property type="project" value="UniProtKB-UniRule"/>
</dbReference>
<dbReference type="AlphaFoldDB" id="A0A0C4EU40"/>
<evidence type="ECO:0000256" key="3">
    <source>
        <dbReference type="ARBA" id="ARBA00022694"/>
    </source>
</evidence>
<dbReference type="GO" id="GO:0034227">
    <property type="term" value="P:tRNA thio-modification"/>
    <property type="evidence" value="ECO:0007669"/>
    <property type="project" value="UniProtKB-UniRule"/>
</dbReference>
<comment type="subcellular location">
    <subcellularLocation>
        <location evidence="5 6">Cytoplasm</location>
    </subcellularLocation>
</comment>
<proteinExistence type="inferred from homology"/>
<evidence type="ECO:0000313" key="7">
    <source>
        <dbReference type="EMBL" id="OAV94151.1"/>
    </source>
</evidence>
<evidence type="ECO:0000256" key="1">
    <source>
        <dbReference type="ARBA" id="ARBA00022490"/>
    </source>
</evidence>